<feature type="domain" description="SnoaL-like" evidence="1">
    <location>
        <begin position="397"/>
        <end position="501"/>
    </location>
</feature>
<evidence type="ECO:0000313" key="4">
    <source>
        <dbReference type="Proteomes" id="UP000263881"/>
    </source>
</evidence>
<proteinExistence type="predicted"/>
<evidence type="ECO:0000259" key="2">
    <source>
        <dbReference type="Pfam" id="PF12902"/>
    </source>
</evidence>
<name>A0AAD0WLK9_9GAMM</name>
<dbReference type="Gene3D" id="3.10.450.50">
    <property type="match status" value="1"/>
</dbReference>
<dbReference type="InterPro" id="IPR032710">
    <property type="entry name" value="NTF2-like_dom_sf"/>
</dbReference>
<gene>
    <name evidence="3" type="ORF">CKQ53_13870</name>
</gene>
<organism evidence="3 4">
    <name type="scientific">Lonsdalea britannica</name>
    <dbReference type="NCBI Taxonomy" id="1082704"/>
    <lineage>
        <taxon>Bacteria</taxon>
        <taxon>Pseudomonadati</taxon>
        <taxon>Pseudomonadota</taxon>
        <taxon>Gammaproteobacteria</taxon>
        <taxon>Enterobacterales</taxon>
        <taxon>Pectobacteriaceae</taxon>
        <taxon>Lonsdalea</taxon>
    </lineage>
</organism>
<dbReference type="RefSeq" id="WP_094118745.1">
    <property type="nucleotide sequence ID" value="NZ_CP023009.1"/>
</dbReference>
<feature type="domain" description="Iminophenyl-pyruvate dimer synthase" evidence="2">
    <location>
        <begin position="41"/>
        <end position="250"/>
    </location>
</feature>
<dbReference type="Pfam" id="PF12902">
    <property type="entry name" value="Ferritin-like"/>
    <property type="match status" value="1"/>
</dbReference>
<dbReference type="Pfam" id="PF12680">
    <property type="entry name" value="SnoaL_2"/>
    <property type="match status" value="1"/>
</dbReference>
<evidence type="ECO:0000313" key="3">
    <source>
        <dbReference type="EMBL" id="AXW87949.1"/>
    </source>
</evidence>
<dbReference type="KEGG" id="lbq:CKQ53_13870"/>
<reference evidence="3 4" key="1">
    <citation type="submission" date="2017-08" db="EMBL/GenBank/DDBJ databases">
        <title>Comparative genomics of bacteria isolated from necrotic lesions of AOD affected trees.</title>
        <authorList>
            <person name="Doonan J."/>
            <person name="Denman S."/>
            <person name="McDonald J.E."/>
        </authorList>
    </citation>
    <scope>NUCLEOTIDE SEQUENCE [LARGE SCALE GENOMIC DNA]</scope>
    <source>
        <strain evidence="3 4">477</strain>
    </source>
</reference>
<dbReference type="CDD" id="cd00657">
    <property type="entry name" value="Ferritin_like"/>
    <property type="match status" value="1"/>
</dbReference>
<dbReference type="PANTHER" id="PTHR34400:SF4">
    <property type="entry name" value="MEMBRANE PROTEIN"/>
    <property type="match status" value="1"/>
</dbReference>
<dbReference type="InterPro" id="IPR012347">
    <property type="entry name" value="Ferritin-like"/>
</dbReference>
<evidence type="ECO:0008006" key="5">
    <source>
        <dbReference type="Google" id="ProtNLM"/>
    </source>
</evidence>
<evidence type="ECO:0000259" key="1">
    <source>
        <dbReference type="Pfam" id="PF12680"/>
    </source>
</evidence>
<accession>A0AAD0WLK9</accession>
<dbReference type="InterPro" id="IPR026820">
    <property type="entry name" value="VioB/RebD_dom"/>
</dbReference>
<sequence length="527" mass="58887">MNLHDHAGQLDRENHFKVNGFVELESRQTLSQELDDIRTLLKKAMALEHAIIPPYLTMLYTLNDDRDRWISDVIRSVVVEEMLHFVLVGNVLNAVGGTPEVNAPDFLPDYPAPLPFGIDDLEIQLHAFSPHAIHQAMQIEHPKYIRPEVVANHVCSDMSIGEFYVYIESRLRAAVNAFGETAVFCGDANRQIAPEHFTYGAGSNVIPVYDLNSAIEAVRVIFHQGEGSPNQLWLSDDGEIAHYYRFNEIYCGRRYVSDDTIASGPTGVQLTIASGPTGVQLTTGWDHAVKTHSGLKVSDYPAGDAQAAIVRFNRRYCELLEQLQQGLCGKPQKLMPALASMHTLRDEFLHIVRMPYPGDNGYFCAPTFEYTPPKVTLSPSAVPDVNFNSNQKTLSTLMQAYASGDVQKAVACMSEHIIWDISGPIDVPYAGVFYGHDGFRRYWSLMEQTVEFSSIGTENVFFNGNEAMAYGGEQGITKTTRVPYSYDWAIRYEFNDDHKVVLMRQYFNPMRIQAALAASHAGAESNG</sequence>
<dbReference type="PANTHER" id="PTHR34400">
    <property type="match status" value="1"/>
</dbReference>
<protein>
    <recommendedName>
        <fullName evidence="5">Iminophenyl-pyruvate dimer synthase domain-containing protein</fullName>
    </recommendedName>
</protein>
<dbReference type="InterPro" id="IPR009078">
    <property type="entry name" value="Ferritin-like_SF"/>
</dbReference>
<dbReference type="Proteomes" id="UP000263881">
    <property type="component" value="Chromosome"/>
</dbReference>
<keyword evidence="4" id="KW-1185">Reference proteome</keyword>
<dbReference type="AlphaFoldDB" id="A0AAD0WLK9"/>
<dbReference type="EMBL" id="CP023009">
    <property type="protein sequence ID" value="AXW87949.1"/>
    <property type="molecule type" value="Genomic_DNA"/>
</dbReference>
<dbReference type="InterPro" id="IPR037401">
    <property type="entry name" value="SnoaL-like"/>
</dbReference>
<dbReference type="SUPFAM" id="SSF54427">
    <property type="entry name" value="NTF2-like"/>
    <property type="match status" value="1"/>
</dbReference>
<dbReference type="SUPFAM" id="SSF47240">
    <property type="entry name" value="Ferritin-like"/>
    <property type="match status" value="1"/>
</dbReference>
<dbReference type="Gene3D" id="1.20.1260.10">
    <property type="match status" value="1"/>
</dbReference>